<dbReference type="KEGG" id="eio:H9L01_03210"/>
<protein>
    <submittedName>
        <fullName evidence="1">Hydrolase</fullName>
    </submittedName>
</protein>
<dbReference type="AlphaFoldDB" id="A0A7G9S0L6"/>
<name>A0A7G9S0L6_9FIRM</name>
<dbReference type="RefSeq" id="WP_187534591.1">
    <property type="nucleotide sequence ID" value="NZ_CBCSHU010000006.1"/>
</dbReference>
<keyword evidence="2" id="KW-1185">Reference proteome</keyword>
<dbReference type="Proteomes" id="UP000515928">
    <property type="component" value="Chromosome"/>
</dbReference>
<organism evidence="1 2">
    <name type="scientific">Erysipelothrix inopinata</name>
    <dbReference type="NCBI Taxonomy" id="225084"/>
    <lineage>
        <taxon>Bacteria</taxon>
        <taxon>Bacillati</taxon>
        <taxon>Bacillota</taxon>
        <taxon>Erysipelotrichia</taxon>
        <taxon>Erysipelotrichales</taxon>
        <taxon>Erysipelotrichaceae</taxon>
        <taxon>Erysipelothrix</taxon>
    </lineage>
</organism>
<accession>A0A7G9S0L6</accession>
<sequence length="217" mass="23292">MIPEYNGNLRKHIIKVPEAIEEASGIRVFGRLLKSFVFTTDVAIIRNCNADAVIAVYPFTPQPIITHSIITATDKPVFSGVGGGTTRGPRVIGLAVDAEQLGAMGVVVNAPTKNKVVKGMKMCLEIPIIITIVDEHEDIQARLDNGAAILNVSAASKTPQVVRQIREQFPDVPIMATGGPTNETVRETIEAGANAITFTPPTTAELFKSIMDGYRKA</sequence>
<dbReference type="SUPFAM" id="SSF51395">
    <property type="entry name" value="FMN-linked oxidoreductases"/>
    <property type="match status" value="1"/>
</dbReference>
<proteinExistence type="predicted"/>
<evidence type="ECO:0000313" key="1">
    <source>
        <dbReference type="EMBL" id="QNN61391.1"/>
    </source>
</evidence>
<dbReference type="EMBL" id="CP060715">
    <property type="protein sequence ID" value="QNN61391.1"/>
    <property type="molecule type" value="Genomic_DNA"/>
</dbReference>
<evidence type="ECO:0000313" key="2">
    <source>
        <dbReference type="Proteomes" id="UP000515928"/>
    </source>
</evidence>
<gene>
    <name evidence="1" type="ORF">H9L01_03210</name>
</gene>
<keyword evidence="1" id="KW-0378">Hydrolase</keyword>
<dbReference type="Gene3D" id="3.20.20.70">
    <property type="entry name" value="Aldolase class I"/>
    <property type="match status" value="1"/>
</dbReference>
<dbReference type="GO" id="GO:0016787">
    <property type="term" value="F:hydrolase activity"/>
    <property type="evidence" value="ECO:0007669"/>
    <property type="project" value="UniProtKB-KW"/>
</dbReference>
<dbReference type="InterPro" id="IPR013785">
    <property type="entry name" value="Aldolase_TIM"/>
</dbReference>
<reference evidence="1 2" key="1">
    <citation type="submission" date="2020-08" db="EMBL/GenBank/DDBJ databases">
        <title>Genome sequence of Erysipelothrix inopinata DSM 15511T.</title>
        <authorList>
            <person name="Hyun D.-W."/>
            <person name="Bae J.-W."/>
        </authorList>
    </citation>
    <scope>NUCLEOTIDE SEQUENCE [LARGE SCALE GENOMIC DNA]</scope>
    <source>
        <strain evidence="1 2">DSM 15511</strain>
    </source>
</reference>